<dbReference type="InterPro" id="IPR005702">
    <property type="entry name" value="Wzc-like_C"/>
</dbReference>
<evidence type="ECO:0000313" key="12">
    <source>
        <dbReference type="EMBL" id="MCP2728365.1"/>
    </source>
</evidence>
<comment type="caution">
    <text evidence="12">The sequence shown here is derived from an EMBL/GenBank/DDBJ whole genome shotgun (WGS) entry which is preliminary data.</text>
</comment>
<dbReference type="Pfam" id="PF02706">
    <property type="entry name" value="Wzz"/>
    <property type="match status" value="1"/>
</dbReference>
<dbReference type="GO" id="GO:0005886">
    <property type="term" value="C:plasma membrane"/>
    <property type="evidence" value="ECO:0007669"/>
    <property type="project" value="UniProtKB-SubCell"/>
</dbReference>
<dbReference type="CDD" id="cd05387">
    <property type="entry name" value="BY-kinase"/>
    <property type="match status" value="1"/>
</dbReference>
<evidence type="ECO:0000256" key="8">
    <source>
        <dbReference type="ARBA" id="ARBA00023136"/>
    </source>
</evidence>
<dbReference type="GO" id="GO:0004713">
    <property type="term" value="F:protein tyrosine kinase activity"/>
    <property type="evidence" value="ECO:0007669"/>
    <property type="project" value="TreeGrafter"/>
</dbReference>
<gene>
    <name evidence="12" type="ORF">NJ959_07735</name>
</gene>
<dbReference type="Pfam" id="PF01656">
    <property type="entry name" value="CbiA"/>
    <property type="match status" value="1"/>
</dbReference>
<comment type="subcellular location">
    <subcellularLocation>
        <location evidence="1">Cell membrane</location>
        <topology evidence="1">Multi-pass membrane protein</topology>
    </subcellularLocation>
</comment>
<dbReference type="PANTHER" id="PTHR32309:SF13">
    <property type="entry name" value="FERRIC ENTEROBACTIN TRANSPORT PROTEIN FEPE"/>
    <property type="match status" value="1"/>
</dbReference>
<keyword evidence="8 9" id="KW-0472">Membrane</keyword>
<dbReference type="InterPro" id="IPR002586">
    <property type="entry name" value="CobQ/CobB/MinD/ParA_Nub-bd_dom"/>
</dbReference>
<dbReference type="InterPro" id="IPR003856">
    <property type="entry name" value="LPS_length_determ_N"/>
</dbReference>
<organism evidence="12 13">
    <name type="scientific">Limnofasciculus baicalensis BBK-W-15</name>
    <dbReference type="NCBI Taxonomy" id="2699891"/>
    <lineage>
        <taxon>Bacteria</taxon>
        <taxon>Bacillati</taxon>
        <taxon>Cyanobacteriota</taxon>
        <taxon>Cyanophyceae</taxon>
        <taxon>Coleofasciculales</taxon>
        <taxon>Coleofasciculaceae</taxon>
        <taxon>Limnofasciculus</taxon>
        <taxon>Limnofasciculus baicalensis</taxon>
    </lineage>
</organism>
<name>A0AAE3GPI7_9CYAN</name>
<evidence type="ECO:0000256" key="5">
    <source>
        <dbReference type="ARBA" id="ARBA00022741"/>
    </source>
</evidence>
<keyword evidence="5" id="KW-0547">Nucleotide-binding</keyword>
<dbReference type="InterPro" id="IPR050445">
    <property type="entry name" value="Bact_polysacc_biosynth/exp"/>
</dbReference>
<accession>A0AAE3GPI7</accession>
<evidence type="ECO:0000256" key="4">
    <source>
        <dbReference type="ARBA" id="ARBA00022692"/>
    </source>
</evidence>
<evidence type="ECO:0000259" key="10">
    <source>
        <dbReference type="Pfam" id="PF01656"/>
    </source>
</evidence>
<dbReference type="NCBIfam" id="TIGR01007">
    <property type="entry name" value="eps_fam"/>
    <property type="match status" value="1"/>
</dbReference>
<dbReference type="GO" id="GO:0005524">
    <property type="term" value="F:ATP binding"/>
    <property type="evidence" value="ECO:0007669"/>
    <property type="project" value="UniProtKB-KW"/>
</dbReference>
<evidence type="ECO:0000256" key="6">
    <source>
        <dbReference type="ARBA" id="ARBA00022840"/>
    </source>
</evidence>
<dbReference type="InterPro" id="IPR027417">
    <property type="entry name" value="P-loop_NTPase"/>
</dbReference>
<feature type="domain" description="Polysaccharide chain length determinant N-terminal" evidence="11">
    <location>
        <begin position="26"/>
        <end position="121"/>
    </location>
</feature>
<evidence type="ECO:0000256" key="3">
    <source>
        <dbReference type="ARBA" id="ARBA00022475"/>
    </source>
</evidence>
<keyword evidence="13" id="KW-1185">Reference proteome</keyword>
<dbReference type="PANTHER" id="PTHR32309">
    <property type="entry name" value="TYROSINE-PROTEIN KINASE"/>
    <property type="match status" value="1"/>
</dbReference>
<dbReference type="AlphaFoldDB" id="A0AAE3GPI7"/>
<keyword evidence="7 9" id="KW-1133">Transmembrane helix</keyword>
<feature type="transmembrane region" description="Helical" evidence="9">
    <location>
        <begin position="41"/>
        <end position="59"/>
    </location>
</feature>
<dbReference type="SUPFAM" id="SSF52540">
    <property type="entry name" value="P-loop containing nucleoside triphosphate hydrolases"/>
    <property type="match status" value="1"/>
</dbReference>
<evidence type="ECO:0000259" key="11">
    <source>
        <dbReference type="Pfam" id="PF02706"/>
    </source>
</evidence>
<evidence type="ECO:0000313" key="13">
    <source>
        <dbReference type="Proteomes" id="UP001204953"/>
    </source>
</evidence>
<keyword evidence="4 9" id="KW-0812">Transmembrane</keyword>
<proteinExistence type="inferred from homology"/>
<evidence type="ECO:0000256" key="7">
    <source>
        <dbReference type="ARBA" id="ARBA00022989"/>
    </source>
</evidence>
<keyword evidence="6" id="KW-0067">ATP-binding</keyword>
<evidence type="ECO:0000256" key="1">
    <source>
        <dbReference type="ARBA" id="ARBA00004651"/>
    </source>
</evidence>
<dbReference type="EMBL" id="JAMZMM010000051">
    <property type="protein sequence ID" value="MCP2728365.1"/>
    <property type="molecule type" value="Genomic_DNA"/>
</dbReference>
<dbReference type="Proteomes" id="UP001204953">
    <property type="component" value="Unassembled WGS sequence"/>
</dbReference>
<evidence type="ECO:0000256" key="2">
    <source>
        <dbReference type="ARBA" id="ARBA00006683"/>
    </source>
</evidence>
<keyword evidence="3" id="KW-1003">Cell membrane</keyword>
<protein>
    <submittedName>
        <fullName evidence="12">Polysaccharide biosynthesis tyrosine autokinase</fullName>
    </submittedName>
</protein>
<dbReference type="Gene3D" id="3.40.50.300">
    <property type="entry name" value="P-loop containing nucleotide triphosphate hydrolases"/>
    <property type="match status" value="1"/>
</dbReference>
<evidence type="ECO:0000256" key="9">
    <source>
        <dbReference type="SAM" id="Phobius"/>
    </source>
</evidence>
<sequence length="778" mass="87103">MGNGNGRGVPYLPLIHPSQQPQPEADELSLRQILTAIRRRGLVIAGIAIAVSSGVYFWTERQTPKFESNFKLVVESFTEEGNLDKLSQIPGAKDIQNSSLDYETQIQVLRSPNLMTPIVKEINKYYADVTYESLIASNKLTVSRLGTTKIIEGRYRDTDPKKVRRILHEVARGYLRYSLTERQMNLKQGIGFVQGQLPLLRQRVDKLQGQLQSFRQQNDLLDPEVQAQQLSNRVSTISQQALETQVQLQETRTLYTALTKQLELTPQEAVATVTIAEAPRYQELLNKLAEIEAEIAKRSATFTDEDITLQRLREEQENLLPLIEAEARKVLGKNLPEAGVETDSPSSIRTSLTQKLVEASNQMQVLQVRQRAIGQAQQVINLQVKQMPVIARRYTDFQRELQVATESLNRFLAVQESLEIEIAQKSLPWQIILKPEEPKESVWPNKQRNITLGAIAGLLLGIGVALLIERLDNRFHSPDELKELTKLPLLGVIPYQKNLKKLMVATQQVEMMSMETIEKDDSNLPRPKWYTSSPFLESFRSLHTNIRFLGTDTPIHSIVVSSATSGDGKSTTSLHLAQAAAAMGRQVLLVDADLRRPQVHINLGLENEVGLSNLIATKLTPKEAVQRLPSWNHLYVLTAGQLPPDPTRLLSSTKMKHLMQQLHAVFDLVIYDTPPLLGLADGRILAAHTDGVILVAGLEKTDRSALLQTLDSIKISSATVLGVIANGVKNHTASSYYYYHNHYGNGSESEILKAKKLLLQRMNANTSAQDNTDNSDNF</sequence>
<feature type="domain" description="CobQ/CobB/MinD/ParA nucleotide binding" evidence="10">
    <location>
        <begin position="558"/>
        <end position="732"/>
    </location>
</feature>
<reference evidence="12" key="1">
    <citation type="submission" date="2022-06" db="EMBL/GenBank/DDBJ databases">
        <title>New cyanobacteria of genus Symplocastrum in benthos of Lake Baikal.</title>
        <authorList>
            <person name="Sorokovikova E."/>
            <person name="Tikhonova I."/>
            <person name="Krasnopeev A."/>
            <person name="Evseev P."/>
            <person name="Gladkikh A."/>
            <person name="Belykh O."/>
        </authorList>
    </citation>
    <scope>NUCLEOTIDE SEQUENCE</scope>
    <source>
        <strain evidence="12">BBK-W-15</strain>
    </source>
</reference>
<comment type="similarity">
    <text evidence="2">Belongs to the CpsC/CapA family.</text>
</comment>